<dbReference type="RefSeq" id="WP_137603186.1">
    <property type="nucleotide sequence ID" value="NZ_JARPYR010000002.1"/>
</dbReference>
<dbReference type="EMBL" id="JARPYR010000002">
    <property type="protein sequence ID" value="MDT2595706.1"/>
    <property type="molecule type" value="Genomic_DNA"/>
</dbReference>
<protein>
    <submittedName>
        <fullName evidence="2">DUF1667 domain-containing protein</fullName>
    </submittedName>
</protein>
<dbReference type="InterPro" id="IPR012460">
    <property type="entry name" value="DUF1667"/>
</dbReference>
<evidence type="ECO:0000313" key="4">
    <source>
        <dbReference type="Proteomes" id="UP001256547"/>
    </source>
</evidence>
<dbReference type="EMBL" id="JARPYT010000002">
    <property type="protein sequence ID" value="MDT2636319.1"/>
    <property type="molecule type" value="Genomic_DNA"/>
</dbReference>
<organism evidence="2 3">
    <name type="scientific">Enterococcus dongliensis</name>
    <dbReference type="NCBI Taxonomy" id="2559925"/>
    <lineage>
        <taxon>Bacteria</taxon>
        <taxon>Bacillati</taxon>
        <taxon>Bacillota</taxon>
        <taxon>Bacilli</taxon>
        <taxon>Lactobacillales</taxon>
        <taxon>Enterococcaceae</taxon>
        <taxon>Enterococcus</taxon>
    </lineage>
</organism>
<evidence type="ECO:0000313" key="2">
    <source>
        <dbReference type="EMBL" id="MDT2636319.1"/>
    </source>
</evidence>
<sequence>MKNFICIMCPKGCHLTVDETNEYKVSGNSCNKGVKYGKAEATNPIRVVTSTVRVNGGNNFLCSVKTTDGIPKKAVLEAMKTINAVQLQAPITIGDVAIKNLLNTGIDVVATSDIQAI</sequence>
<accession>A0AAP5KU92</accession>
<proteinExistence type="predicted"/>
<comment type="caution">
    <text evidence="2">The sequence shown here is derived from an EMBL/GenBank/DDBJ whole genome shotgun (WGS) entry which is preliminary data.</text>
</comment>
<dbReference type="Gene3D" id="3.10.530.10">
    <property type="entry name" value="CPE0013-like"/>
    <property type="match status" value="1"/>
</dbReference>
<dbReference type="Proteomes" id="UP001256547">
    <property type="component" value="Unassembled WGS sequence"/>
</dbReference>
<keyword evidence="4" id="KW-1185">Reference proteome</keyword>
<dbReference type="PANTHER" id="PTHR39450:SF1">
    <property type="entry name" value="DUF1667 DOMAIN-CONTAINING PROTEIN"/>
    <property type="match status" value="1"/>
</dbReference>
<dbReference type="PANTHER" id="PTHR39450">
    <property type="entry name" value="MOLYBDOPTERIN OXIDOREDUCTASE, 4FE-4S CLUSTER-BINDING SUBUNIT"/>
    <property type="match status" value="1"/>
</dbReference>
<dbReference type="Pfam" id="PF07892">
    <property type="entry name" value="DUF1667"/>
    <property type="match status" value="1"/>
</dbReference>
<dbReference type="SUPFAM" id="SSF160148">
    <property type="entry name" value="CPE0013-like"/>
    <property type="match status" value="1"/>
</dbReference>
<reference evidence="2 4" key="1">
    <citation type="submission" date="2023-03" db="EMBL/GenBank/DDBJ databases">
        <authorList>
            <person name="Shen W."/>
            <person name="Cai J."/>
        </authorList>
    </citation>
    <scope>NUCLEOTIDE SEQUENCE</scope>
    <source>
        <strain evidence="2">P55-2</strain>
        <strain evidence="1 4">P72-2</strain>
    </source>
</reference>
<dbReference type="InterPro" id="IPR036593">
    <property type="entry name" value="CPE0013-like_sf"/>
</dbReference>
<evidence type="ECO:0000313" key="1">
    <source>
        <dbReference type="EMBL" id="MDT2595706.1"/>
    </source>
</evidence>
<dbReference type="Proteomes" id="UP001245561">
    <property type="component" value="Unassembled WGS sequence"/>
</dbReference>
<name>A0AAP5KU92_9ENTE</name>
<evidence type="ECO:0000313" key="3">
    <source>
        <dbReference type="Proteomes" id="UP001245561"/>
    </source>
</evidence>
<dbReference type="AlphaFoldDB" id="A0AAP5KU92"/>
<gene>
    <name evidence="2" type="ORF">P7D36_02175</name>
    <name evidence="1" type="ORF">P7D39_01480</name>
</gene>